<feature type="coiled-coil region" evidence="1">
    <location>
        <begin position="405"/>
        <end position="442"/>
    </location>
</feature>
<evidence type="ECO:0000256" key="1">
    <source>
        <dbReference type="SAM" id="Coils"/>
    </source>
</evidence>
<protein>
    <submittedName>
        <fullName evidence="2">Uncharacterized protein</fullName>
    </submittedName>
</protein>
<dbReference type="EMBL" id="PUHZ01000005">
    <property type="protein sequence ID" value="PQO47369.1"/>
    <property type="molecule type" value="Genomic_DNA"/>
</dbReference>
<evidence type="ECO:0000313" key="3">
    <source>
        <dbReference type="Proteomes" id="UP000237819"/>
    </source>
</evidence>
<dbReference type="OrthoDB" id="291028at2"/>
<name>A0A2S8GSG7_9BACT</name>
<keyword evidence="1" id="KW-0175">Coiled coil</keyword>
<accession>A0A2S8GSG7</accession>
<sequence length="786" mass="85701">MPKKKDTAGLEITADFSKIQKEFRDSTKEFRNFEKEAVKAATGVKTIEDAADKSGKKLSGVSRVIGDFKGQLGGLTRQFALGTIAANTFIGAFNAIKNGIVGLIRGSIEYSSALTELDSKARIVFGDTFDIVEKQVAGISAEVGRAKSSILQFSADLGAVIEASGISGRALGDMSTELSKLAVDMASFHNTSDIQAFNALRSAITGELEPLKRFGVVMTQANLEAFALTKGIKQKIETMSQGQLVALRYAYIMERTATSQGDAARTADSFANRSRRLKDEWKELNEELGKGVTPALAEGLGVLTGVVQNASFYVKALTQNVRELVAELGSIRDKIPLPSFTKGALFGGGSLGGNGSSLLKAFAFGSRGPRTEEKVDAPPSVTDPLELFNELAKDAPKASGGGSSKNKAEQAANEIINMYEKLNQENKKRLQTERERLMLRKEMGVITKEEERTLERMNRMIDFQDDIVSEATSAWKDQVRALEDVEKQIKDINDRIAEEEKRLADRISDITKDANEDAIKKAEELIRERNKIRGESNAFATGGLSGSDSFRIGQIDTELRGFSSENITEAERRASLTTGETSEEEKARKIQAARDESEARIAPLREELAQAEKNKSEIVRLEAEKKQAVVDALETQRVKSDAVYKAIEERTAKHVEVQKQQFNDLVSYINQLSSVATGASSFEIGAGNSILPGFANGGTVHGQRGTDKVKAWLTAGEKVVNPIASRMYGAEIDKMNAMTMPRFANGGDVTNNNQRSANITVHNHGRAAEVYSDPTLQRWRARAMLG</sequence>
<dbReference type="RefSeq" id="WP_105334260.1">
    <property type="nucleotide sequence ID" value="NZ_PUHZ01000005.1"/>
</dbReference>
<gene>
    <name evidence="2" type="ORF">C5Y93_04825</name>
</gene>
<evidence type="ECO:0000313" key="2">
    <source>
        <dbReference type="EMBL" id="PQO47369.1"/>
    </source>
</evidence>
<organism evidence="2 3">
    <name type="scientific">Blastopirellula marina</name>
    <dbReference type="NCBI Taxonomy" id="124"/>
    <lineage>
        <taxon>Bacteria</taxon>
        <taxon>Pseudomonadati</taxon>
        <taxon>Planctomycetota</taxon>
        <taxon>Planctomycetia</taxon>
        <taxon>Pirellulales</taxon>
        <taxon>Pirellulaceae</taxon>
        <taxon>Blastopirellula</taxon>
    </lineage>
</organism>
<feature type="coiled-coil region" evidence="1">
    <location>
        <begin position="482"/>
        <end position="535"/>
    </location>
</feature>
<feature type="coiled-coil region" evidence="1">
    <location>
        <begin position="594"/>
        <end position="631"/>
    </location>
</feature>
<comment type="caution">
    <text evidence="2">The sequence shown here is derived from an EMBL/GenBank/DDBJ whole genome shotgun (WGS) entry which is preliminary data.</text>
</comment>
<proteinExistence type="predicted"/>
<dbReference type="AlphaFoldDB" id="A0A2S8GSG7"/>
<dbReference type="Proteomes" id="UP000237819">
    <property type="component" value="Unassembled WGS sequence"/>
</dbReference>
<reference evidence="2 3" key="1">
    <citation type="submission" date="2018-02" db="EMBL/GenBank/DDBJ databases">
        <title>Comparative genomes isolates from brazilian mangrove.</title>
        <authorList>
            <person name="Araujo J.E."/>
            <person name="Taketani R.G."/>
            <person name="Silva M.C.P."/>
            <person name="Loureco M.V."/>
            <person name="Andreote F.D."/>
        </authorList>
    </citation>
    <scope>NUCLEOTIDE SEQUENCE [LARGE SCALE GENOMIC DNA]</scope>
    <source>
        <strain evidence="2 3">Nap-Phe MGV</strain>
    </source>
</reference>